<reference evidence="2" key="1">
    <citation type="journal article" date="2022" name="bioRxiv">
        <title>Sequencing and chromosome-scale assembly of the giantPleurodeles waltlgenome.</title>
        <authorList>
            <person name="Brown T."/>
            <person name="Elewa A."/>
            <person name="Iarovenko S."/>
            <person name="Subramanian E."/>
            <person name="Araus A.J."/>
            <person name="Petzold A."/>
            <person name="Susuki M."/>
            <person name="Suzuki K.-i.T."/>
            <person name="Hayashi T."/>
            <person name="Toyoda A."/>
            <person name="Oliveira C."/>
            <person name="Osipova E."/>
            <person name="Leigh N.D."/>
            <person name="Simon A."/>
            <person name="Yun M.H."/>
        </authorList>
    </citation>
    <scope>NUCLEOTIDE SEQUENCE</scope>
    <source>
        <strain evidence="2">20211129_DDA</strain>
        <tissue evidence="2">Liver</tissue>
    </source>
</reference>
<comment type="caution">
    <text evidence="2">The sequence shown here is derived from an EMBL/GenBank/DDBJ whole genome shotgun (WGS) entry which is preliminary data.</text>
</comment>
<feature type="region of interest" description="Disordered" evidence="1">
    <location>
        <begin position="102"/>
        <end position="290"/>
    </location>
</feature>
<feature type="region of interest" description="Disordered" evidence="1">
    <location>
        <begin position="1"/>
        <end position="85"/>
    </location>
</feature>
<sequence>MVVGPLLPLGGPNHQTRRGGTPESHLGPPGTSLGNPSSGSPKGTRSGTPSGSGDTPARASSPHTLGARRPGSVSTTAPARLLDPTAGVGGYVLTALRPCGPIGVQGILSPSGVSFSSAWAPAQPSPPSSPRTLGVPLTSIRDPGGPAAGDAPPAAPSLPGPIPGGPLFGAARTPRLPQPAPPGRDAGQPRPPGALLAGRGSAATPIHRAPRPGAQRQLPPNLYGASGPRQTHQGAGSSESASSRRPGSDGHFDTRAAACVRGSASPPLTTAGSQRDGETAGTVGTAPLGR</sequence>
<evidence type="ECO:0000313" key="3">
    <source>
        <dbReference type="Proteomes" id="UP001066276"/>
    </source>
</evidence>
<gene>
    <name evidence="2" type="ORF">NDU88_002540</name>
</gene>
<proteinExistence type="predicted"/>
<feature type="compositionally biased region" description="Low complexity" evidence="1">
    <location>
        <begin position="234"/>
        <end position="245"/>
    </location>
</feature>
<organism evidence="2 3">
    <name type="scientific">Pleurodeles waltl</name>
    <name type="common">Iberian ribbed newt</name>
    <dbReference type="NCBI Taxonomy" id="8319"/>
    <lineage>
        <taxon>Eukaryota</taxon>
        <taxon>Metazoa</taxon>
        <taxon>Chordata</taxon>
        <taxon>Craniata</taxon>
        <taxon>Vertebrata</taxon>
        <taxon>Euteleostomi</taxon>
        <taxon>Amphibia</taxon>
        <taxon>Batrachia</taxon>
        <taxon>Caudata</taxon>
        <taxon>Salamandroidea</taxon>
        <taxon>Salamandridae</taxon>
        <taxon>Pleurodelinae</taxon>
        <taxon>Pleurodeles</taxon>
    </lineage>
</organism>
<feature type="compositionally biased region" description="Low complexity" evidence="1">
    <location>
        <begin position="143"/>
        <end position="152"/>
    </location>
</feature>
<accession>A0AAV7Q6C2</accession>
<evidence type="ECO:0000256" key="1">
    <source>
        <dbReference type="SAM" id="MobiDB-lite"/>
    </source>
</evidence>
<dbReference type="Proteomes" id="UP001066276">
    <property type="component" value="Chromosome 6"/>
</dbReference>
<keyword evidence="3" id="KW-1185">Reference proteome</keyword>
<dbReference type="EMBL" id="JANPWB010000010">
    <property type="protein sequence ID" value="KAJ1136122.1"/>
    <property type="molecule type" value="Genomic_DNA"/>
</dbReference>
<evidence type="ECO:0000313" key="2">
    <source>
        <dbReference type="EMBL" id="KAJ1136122.1"/>
    </source>
</evidence>
<feature type="compositionally biased region" description="Pro residues" evidence="1">
    <location>
        <begin position="153"/>
        <end position="164"/>
    </location>
</feature>
<feature type="compositionally biased region" description="Polar residues" evidence="1">
    <location>
        <begin position="32"/>
        <end position="53"/>
    </location>
</feature>
<protein>
    <submittedName>
        <fullName evidence="2">Uncharacterized protein</fullName>
    </submittedName>
</protein>
<name>A0AAV7Q6C2_PLEWA</name>
<dbReference type="AlphaFoldDB" id="A0AAV7Q6C2"/>